<keyword evidence="4" id="KW-1185">Reference proteome</keyword>
<dbReference type="AlphaFoldDB" id="A0AA36NAW9"/>
<evidence type="ECO:0000313" key="4">
    <source>
        <dbReference type="Proteomes" id="UP001178507"/>
    </source>
</evidence>
<keyword evidence="1" id="KW-0863">Zinc-finger</keyword>
<proteinExistence type="predicted"/>
<evidence type="ECO:0000259" key="2">
    <source>
        <dbReference type="PROSITE" id="PS50089"/>
    </source>
</evidence>
<dbReference type="InterPro" id="IPR001841">
    <property type="entry name" value="Znf_RING"/>
</dbReference>
<feature type="domain" description="RING-type" evidence="2">
    <location>
        <begin position="102"/>
        <end position="161"/>
    </location>
</feature>
<dbReference type="InterPro" id="IPR013083">
    <property type="entry name" value="Znf_RING/FYVE/PHD"/>
</dbReference>
<keyword evidence="1" id="KW-0862">Zinc</keyword>
<name>A0AA36NAW9_9DINO</name>
<dbReference type="EMBL" id="CAUJNA010003243">
    <property type="protein sequence ID" value="CAJ1396801.1"/>
    <property type="molecule type" value="Genomic_DNA"/>
</dbReference>
<sequence length="274" mass="30358">MDSTGGKAALSVMRLGKLRAQLNEVMIIEEIHDQEVRKYTEESLLEEAVETEEEEKWTAPALLDDDLVVGDCDSDDEVPCPPSSSSGRSTARRLMQARAQQCIVCMEEKEHTFVPPHVESNHSHTDGHRFCSDCWIDFLDHGLLVLRRGVSPAPLSCPICRSCIHVPDVWTVDVELPSVWTHAKPVEPEVQCHEVQVLSPTSDGERSAAELSWVSADSARSSDDCAPEGRHMLPPLCRRVWAAAVRSGAQYLRNVLGEAREAQGFVDLDAIHNS</sequence>
<dbReference type="PROSITE" id="PS50089">
    <property type="entry name" value="ZF_RING_2"/>
    <property type="match status" value="1"/>
</dbReference>
<protein>
    <recommendedName>
        <fullName evidence="2">RING-type domain-containing protein</fullName>
    </recommendedName>
</protein>
<reference evidence="3" key="1">
    <citation type="submission" date="2023-08" db="EMBL/GenBank/DDBJ databases">
        <authorList>
            <person name="Chen Y."/>
            <person name="Shah S."/>
            <person name="Dougan E. K."/>
            <person name="Thang M."/>
            <person name="Chan C."/>
        </authorList>
    </citation>
    <scope>NUCLEOTIDE SEQUENCE</scope>
</reference>
<organism evidence="3 4">
    <name type="scientific">Effrenium voratum</name>
    <dbReference type="NCBI Taxonomy" id="2562239"/>
    <lineage>
        <taxon>Eukaryota</taxon>
        <taxon>Sar</taxon>
        <taxon>Alveolata</taxon>
        <taxon>Dinophyceae</taxon>
        <taxon>Suessiales</taxon>
        <taxon>Symbiodiniaceae</taxon>
        <taxon>Effrenium</taxon>
    </lineage>
</organism>
<keyword evidence="1" id="KW-0479">Metal-binding</keyword>
<dbReference type="Gene3D" id="3.30.40.10">
    <property type="entry name" value="Zinc/RING finger domain, C3HC4 (zinc finger)"/>
    <property type="match status" value="1"/>
</dbReference>
<dbReference type="Proteomes" id="UP001178507">
    <property type="component" value="Unassembled WGS sequence"/>
</dbReference>
<evidence type="ECO:0000256" key="1">
    <source>
        <dbReference type="PROSITE-ProRule" id="PRU00175"/>
    </source>
</evidence>
<accession>A0AA36NAW9</accession>
<gene>
    <name evidence="3" type="ORF">EVOR1521_LOCUS20952</name>
</gene>
<comment type="caution">
    <text evidence="3">The sequence shown here is derived from an EMBL/GenBank/DDBJ whole genome shotgun (WGS) entry which is preliminary data.</text>
</comment>
<dbReference type="SUPFAM" id="SSF57850">
    <property type="entry name" value="RING/U-box"/>
    <property type="match status" value="1"/>
</dbReference>
<evidence type="ECO:0000313" key="3">
    <source>
        <dbReference type="EMBL" id="CAJ1396801.1"/>
    </source>
</evidence>
<dbReference type="GO" id="GO:0008270">
    <property type="term" value="F:zinc ion binding"/>
    <property type="evidence" value="ECO:0007669"/>
    <property type="project" value="UniProtKB-KW"/>
</dbReference>